<dbReference type="EMBL" id="PUEJ01000006">
    <property type="protein sequence ID" value="PRH86139.1"/>
    <property type="molecule type" value="Genomic_DNA"/>
</dbReference>
<feature type="transmembrane region" description="Helical" evidence="6">
    <location>
        <begin position="6"/>
        <end position="27"/>
    </location>
</feature>
<protein>
    <submittedName>
        <fullName evidence="7">ABC transporter permease</fullName>
    </submittedName>
</protein>
<proteinExistence type="predicted"/>
<evidence type="ECO:0000256" key="5">
    <source>
        <dbReference type="ARBA" id="ARBA00023136"/>
    </source>
</evidence>
<evidence type="ECO:0000313" key="7">
    <source>
        <dbReference type="EMBL" id="PRH86139.1"/>
    </source>
</evidence>
<organism evidence="7 8">
    <name type="scientific">Labrys okinawensis</name>
    <dbReference type="NCBI Taxonomy" id="346911"/>
    <lineage>
        <taxon>Bacteria</taxon>
        <taxon>Pseudomonadati</taxon>
        <taxon>Pseudomonadota</taxon>
        <taxon>Alphaproteobacteria</taxon>
        <taxon>Hyphomicrobiales</taxon>
        <taxon>Xanthobacteraceae</taxon>
        <taxon>Labrys</taxon>
    </lineage>
</organism>
<feature type="transmembrane region" description="Helical" evidence="6">
    <location>
        <begin position="88"/>
        <end position="107"/>
    </location>
</feature>
<keyword evidence="2" id="KW-1003">Cell membrane</keyword>
<evidence type="ECO:0000313" key="8">
    <source>
        <dbReference type="Proteomes" id="UP000237682"/>
    </source>
</evidence>
<keyword evidence="8" id="KW-1185">Reference proteome</keyword>
<feature type="transmembrane region" description="Helical" evidence="6">
    <location>
        <begin position="244"/>
        <end position="264"/>
    </location>
</feature>
<sequence>MSLFAFIGSIEIGLIYALIALGVFLSFRVLDFPDLTVDGSYPLGAATAAAGIVAGLDPFSATALAIIAGGLAGAMTAWLNIRFRILQLLASILTMTALYSINLRIMGKPNVPLLNQETLVTWTRDHLTAIFGWAPPSYQLKVWMLGVIVLIVWALLSWFLNSEFGLAMRATGANPRMARAQGVSTQMHNYVGMAISNALVALAGALFAQTSGFADITLGTGTIVGGLAAVILGETLFRTRSIAWLLIACIVGAILYRLAIALALNSEWSRSIGLNSSDQNLVTSVLVGLALILPSQFPRLRAIFSPAPKSASK</sequence>
<dbReference type="PANTHER" id="PTHR32196">
    <property type="entry name" value="ABC TRANSPORTER PERMEASE PROTEIN YPHD-RELATED-RELATED"/>
    <property type="match status" value="1"/>
</dbReference>
<dbReference type="GO" id="GO:0005886">
    <property type="term" value="C:plasma membrane"/>
    <property type="evidence" value="ECO:0007669"/>
    <property type="project" value="UniProtKB-SubCell"/>
</dbReference>
<reference evidence="7 8" key="1">
    <citation type="submission" date="2018-02" db="EMBL/GenBank/DDBJ databases">
        <title>Whole genome sequencing of endophytic bacterium.</title>
        <authorList>
            <person name="Eedara R."/>
            <person name="Podile A.R."/>
        </authorList>
    </citation>
    <scope>NUCLEOTIDE SEQUENCE [LARGE SCALE GENOMIC DNA]</scope>
    <source>
        <strain evidence="7 8">RP1T</strain>
    </source>
</reference>
<dbReference type="RefSeq" id="WP_105863436.1">
    <property type="nucleotide sequence ID" value="NZ_PUEJ01000006.1"/>
</dbReference>
<keyword evidence="4 6" id="KW-1133">Transmembrane helix</keyword>
<dbReference type="GO" id="GO:0022857">
    <property type="term" value="F:transmembrane transporter activity"/>
    <property type="evidence" value="ECO:0007669"/>
    <property type="project" value="InterPro"/>
</dbReference>
<dbReference type="AlphaFoldDB" id="A0A2S9Q9X5"/>
<keyword evidence="3 6" id="KW-0812">Transmembrane</keyword>
<evidence type="ECO:0000256" key="1">
    <source>
        <dbReference type="ARBA" id="ARBA00004651"/>
    </source>
</evidence>
<feature type="transmembrane region" description="Helical" evidence="6">
    <location>
        <begin position="62"/>
        <end position="81"/>
    </location>
</feature>
<dbReference type="Proteomes" id="UP000237682">
    <property type="component" value="Unassembled WGS sequence"/>
</dbReference>
<evidence type="ECO:0000256" key="6">
    <source>
        <dbReference type="SAM" id="Phobius"/>
    </source>
</evidence>
<comment type="caution">
    <text evidence="7">The sequence shown here is derived from an EMBL/GenBank/DDBJ whole genome shotgun (WGS) entry which is preliminary data.</text>
</comment>
<evidence type="ECO:0000256" key="4">
    <source>
        <dbReference type="ARBA" id="ARBA00022989"/>
    </source>
</evidence>
<dbReference type="OrthoDB" id="9778389at2"/>
<evidence type="ECO:0000256" key="2">
    <source>
        <dbReference type="ARBA" id="ARBA00022475"/>
    </source>
</evidence>
<dbReference type="InterPro" id="IPR001851">
    <property type="entry name" value="ABC_transp_permease"/>
</dbReference>
<name>A0A2S9Q9X5_9HYPH</name>
<feature type="transmembrane region" description="Helical" evidence="6">
    <location>
        <begin position="213"/>
        <end position="232"/>
    </location>
</feature>
<dbReference type="PANTHER" id="PTHR32196:SF69">
    <property type="entry name" value="BRANCHED-CHAIN AMINO ACID TRANSPORT SYSTEM, PERMEASE PROTEIN"/>
    <property type="match status" value="1"/>
</dbReference>
<dbReference type="Pfam" id="PF02653">
    <property type="entry name" value="BPD_transp_2"/>
    <property type="match status" value="1"/>
</dbReference>
<feature type="transmembrane region" description="Helical" evidence="6">
    <location>
        <begin position="142"/>
        <end position="166"/>
    </location>
</feature>
<dbReference type="CDD" id="cd06574">
    <property type="entry name" value="TM_PBP1_branched-chain-AA_like"/>
    <property type="match status" value="1"/>
</dbReference>
<evidence type="ECO:0000256" key="3">
    <source>
        <dbReference type="ARBA" id="ARBA00022692"/>
    </source>
</evidence>
<feature type="transmembrane region" description="Helical" evidence="6">
    <location>
        <begin position="187"/>
        <end position="207"/>
    </location>
</feature>
<accession>A0A2S9Q9X5</accession>
<gene>
    <name evidence="7" type="ORF">C5L14_17980</name>
</gene>
<keyword evidence="5 6" id="KW-0472">Membrane</keyword>
<comment type="subcellular location">
    <subcellularLocation>
        <location evidence="1">Cell membrane</location>
        <topology evidence="1">Multi-pass membrane protein</topology>
    </subcellularLocation>
</comment>